<keyword evidence="2" id="KW-1185">Reference proteome</keyword>
<dbReference type="HOGENOM" id="CLU_2373549_0_0_1"/>
<dbReference type="Proteomes" id="UP000054166">
    <property type="component" value="Unassembled WGS sequence"/>
</dbReference>
<organism evidence="1 2">
    <name type="scientific">Piloderma croceum (strain F 1598)</name>
    <dbReference type="NCBI Taxonomy" id="765440"/>
    <lineage>
        <taxon>Eukaryota</taxon>
        <taxon>Fungi</taxon>
        <taxon>Dikarya</taxon>
        <taxon>Basidiomycota</taxon>
        <taxon>Agaricomycotina</taxon>
        <taxon>Agaricomycetes</taxon>
        <taxon>Agaricomycetidae</taxon>
        <taxon>Atheliales</taxon>
        <taxon>Atheliaceae</taxon>
        <taxon>Piloderma</taxon>
    </lineage>
</organism>
<dbReference type="InParanoid" id="A0A0C3FAU2"/>
<sequence>MTEMECLFPVWLSWYLPCAIVSPFRWSRIAQCTYLTYQLFERHMGHAHNDDRQRMAQRLQYLNSGLDSTCPRASVTRSFGFPLLLLFFRPFASIF</sequence>
<reference evidence="1 2" key="1">
    <citation type="submission" date="2014-04" db="EMBL/GenBank/DDBJ databases">
        <authorList>
            <consortium name="DOE Joint Genome Institute"/>
            <person name="Kuo A."/>
            <person name="Tarkka M."/>
            <person name="Buscot F."/>
            <person name="Kohler A."/>
            <person name="Nagy L.G."/>
            <person name="Floudas D."/>
            <person name="Copeland A."/>
            <person name="Barry K.W."/>
            <person name="Cichocki N."/>
            <person name="Veneault-Fourrey C."/>
            <person name="LaButti K."/>
            <person name="Lindquist E.A."/>
            <person name="Lipzen A."/>
            <person name="Lundell T."/>
            <person name="Morin E."/>
            <person name="Murat C."/>
            <person name="Sun H."/>
            <person name="Tunlid A."/>
            <person name="Henrissat B."/>
            <person name="Grigoriev I.V."/>
            <person name="Hibbett D.S."/>
            <person name="Martin F."/>
            <person name="Nordberg H.P."/>
            <person name="Cantor M.N."/>
            <person name="Hua S.X."/>
        </authorList>
    </citation>
    <scope>NUCLEOTIDE SEQUENCE [LARGE SCALE GENOMIC DNA]</scope>
    <source>
        <strain evidence="1 2">F 1598</strain>
    </source>
</reference>
<accession>A0A0C3FAU2</accession>
<proteinExistence type="predicted"/>
<protein>
    <submittedName>
        <fullName evidence="1">Uncharacterized protein</fullName>
    </submittedName>
</protein>
<name>A0A0C3FAU2_PILCF</name>
<evidence type="ECO:0000313" key="1">
    <source>
        <dbReference type="EMBL" id="KIM77009.1"/>
    </source>
</evidence>
<dbReference type="EMBL" id="KN833029">
    <property type="protein sequence ID" value="KIM77009.1"/>
    <property type="molecule type" value="Genomic_DNA"/>
</dbReference>
<dbReference type="AlphaFoldDB" id="A0A0C3FAU2"/>
<evidence type="ECO:0000313" key="2">
    <source>
        <dbReference type="Proteomes" id="UP000054166"/>
    </source>
</evidence>
<reference evidence="2" key="2">
    <citation type="submission" date="2015-01" db="EMBL/GenBank/DDBJ databases">
        <title>Evolutionary Origins and Diversification of the Mycorrhizal Mutualists.</title>
        <authorList>
            <consortium name="DOE Joint Genome Institute"/>
            <consortium name="Mycorrhizal Genomics Consortium"/>
            <person name="Kohler A."/>
            <person name="Kuo A."/>
            <person name="Nagy L.G."/>
            <person name="Floudas D."/>
            <person name="Copeland A."/>
            <person name="Barry K.W."/>
            <person name="Cichocki N."/>
            <person name="Veneault-Fourrey C."/>
            <person name="LaButti K."/>
            <person name="Lindquist E.A."/>
            <person name="Lipzen A."/>
            <person name="Lundell T."/>
            <person name="Morin E."/>
            <person name="Murat C."/>
            <person name="Riley R."/>
            <person name="Ohm R."/>
            <person name="Sun H."/>
            <person name="Tunlid A."/>
            <person name="Henrissat B."/>
            <person name="Grigoriev I.V."/>
            <person name="Hibbett D.S."/>
            <person name="Martin F."/>
        </authorList>
    </citation>
    <scope>NUCLEOTIDE SEQUENCE [LARGE SCALE GENOMIC DNA]</scope>
    <source>
        <strain evidence="2">F 1598</strain>
    </source>
</reference>
<gene>
    <name evidence="1" type="ORF">PILCRDRAFT_630183</name>
</gene>